<dbReference type="Pfam" id="PF02882">
    <property type="entry name" value="THF_DHG_CYH_C"/>
    <property type="match status" value="1"/>
</dbReference>
<comment type="catalytic activity">
    <reaction evidence="11">
        <text>(6R)-5,10-methenyltetrahydrofolate + H2O = (6R)-10-formyltetrahydrofolate + H(+)</text>
        <dbReference type="Rhea" id="RHEA:23700"/>
        <dbReference type="ChEBI" id="CHEBI:15377"/>
        <dbReference type="ChEBI" id="CHEBI:15378"/>
        <dbReference type="ChEBI" id="CHEBI:57455"/>
        <dbReference type="ChEBI" id="CHEBI:195366"/>
        <dbReference type="EC" id="3.5.4.9"/>
    </reaction>
</comment>
<name>A0ABP3I7L8_9CAUL</name>
<dbReference type="InterPro" id="IPR020630">
    <property type="entry name" value="THF_DH/CycHdrlase_cat_dom"/>
</dbReference>
<comment type="similarity">
    <text evidence="11">Belongs to the tetrahydrofolate dehydrogenase/cyclohydrolase family.</text>
</comment>
<comment type="function">
    <text evidence="11">Catalyzes the oxidation of 5,10-methylenetetrahydrofolate to 5,10-methenyltetrahydrofolate and then the hydrolysis of 5,10-methenyltetrahydrofolate to 10-formyltetrahydrofolate.</text>
</comment>
<evidence type="ECO:0000256" key="3">
    <source>
        <dbReference type="ARBA" id="ARBA00022605"/>
    </source>
</evidence>
<accession>A0ABP3I7L8</accession>
<evidence type="ECO:0000256" key="1">
    <source>
        <dbReference type="ARBA" id="ARBA00004777"/>
    </source>
</evidence>
<dbReference type="InterPro" id="IPR036291">
    <property type="entry name" value="NAD(P)-bd_dom_sf"/>
</dbReference>
<keyword evidence="9 11" id="KW-0486">Methionine biosynthesis</keyword>
<comment type="catalytic activity">
    <reaction evidence="11">
        <text>(6R)-5,10-methylene-5,6,7,8-tetrahydrofolate + NADP(+) = (6R)-5,10-methenyltetrahydrofolate + NADPH</text>
        <dbReference type="Rhea" id="RHEA:22812"/>
        <dbReference type="ChEBI" id="CHEBI:15636"/>
        <dbReference type="ChEBI" id="CHEBI:57455"/>
        <dbReference type="ChEBI" id="CHEBI:57783"/>
        <dbReference type="ChEBI" id="CHEBI:58349"/>
        <dbReference type="EC" id="1.5.1.5"/>
    </reaction>
</comment>
<dbReference type="NCBIfam" id="NF010783">
    <property type="entry name" value="PRK14186.1"/>
    <property type="match status" value="1"/>
</dbReference>
<comment type="caution">
    <text evidence="14">The sequence shown here is derived from an EMBL/GenBank/DDBJ whole genome shotgun (WGS) entry which is preliminary data.</text>
</comment>
<sequence length="306" mass="31583">MATENAAAAVIDGKAFAQTLVTRVGGAVERLIASHGVKAGLAVVIVGEDPASQLYVRNKGETTLKAGMRSDTHRLADTTTQEELLALIAQLNADDGIHGILVQLPLPAHIDSNAVLDAISPDKDVDGFHVVNAGRLAVGQDGLVPCTPLGCLMLLKDQLGDLSGMNAVIVGRSNIVGKPMAQLLLGESCTVTIAHSRTKDLPALCRTADILVAAVGRPEMIKGDWIKEGATVIDVGINRVPSKDPVKAAEGKTRVVGDVAYEEAAQVAGRITPVPGGVGPMTIACLLANTYTAACRSVGATPEKLG</sequence>
<evidence type="ECO:0000256" key="11">
    <source>
        <dbReference type="HAMAP-Rule" id="MF_01576"/>
    </source>
</evidence>
<evidence type="ECO:0000256" key="6">
    <source>
        <dbReference type="ARBA" id="ARBA00022857"/>
    </source>
</evidence>
<dbReference type="PRINTS" id="PR00085">
    <property type="entry name" value="THFDHDRGNASE"/>
</dbReference>
<evidence type="ECO:0000256" key="7">
    <source>
        <dbReference type="ARBA" id="ARBA00023002"/>
    </source>
</evidence>
<keyword evidence="8 11" id="KW-0368">Histidine biosynthesis</keyword>
<dbReference type="PROSITE" id="PS00766">
    <property type="entry name" value="THF_DHG_CYH_1"/>
    <property type="match status" value="1"/>
</dbReference>
<keyword evidence="2 11" id="KW-0554">One-carbon metabolism</keyword>
<protein>
    <recommendedName>
        <fullName evidence="11">Bifunctional protein FolD</fullName>
    </recommendedName>
    <domain>
        <recommendedName>
            <fullName evidence="11">Methylenetetrahydrofolate dehydrogenase</fullName>
            <ecNumber evidence="11">1.5.1.5</ecNumber>
        </recommendedName>
    </domain>
    <domain>
        <recommendedName>
            <fullName evidence="11">Methenyltetrahydrofolate cyclohydrolase</fullName>
            <ecNumber evidence="11">3.5.4.9</ecNumber>
        </recommendedName>
    </domain>
</protein>
<evidence type="ECO:0000256" key="8">
    <source>
        <dbReference type="ARBA" id="ARBA00023102"/>
    </source>
</evidence>
<dbReference type="RefSeq" id="WP_167177226.1">
    <property type="nucleotide sequence ID" value="NZ_BAAAEJ010000007.1"/>
</dbReference>
<comment type="subunit">
    <text evidence="11">Homodimer.</text>
</comment>
<comment type="caution">
    <text evidence="11">Lacks conserved residue(s) required for the propagation of feature annotation.</text>
</comment>
<dbReference type="Gene3D" id="3.40.50.10860">
    <property type="entry name" value="Leucine Dehydrogenase, chain A, domain 1"/>
    <property type="match status" value="1"/>
</dbReference>
<dbReference type="EC" id="1.5.1.5" evidence="11"/>
<evidence type="ECO:0000259" key="12">
    <source>
        <dbReference type="Pfam" id="PF00763"/>
    </source>
</evidence>
<gene>
    <name evidence="11 14" type="primary">folD</name>
    <name evidence="14" type="ORF">GCM10009093_19520</name>
</gene>
<feature type="domain" description="Tetrahydrofolate dehydrogenase/cyclohydrolase catalytic" evidence="12">
    <location>
        <begin position="11"/>
        <end position="126"/>
    </location>
</feature>
<keyword evidence="6 11" id="KW-0521">NADP</keyword>
<dbReference type="NCBIfam" id="NF010785">
    <property type="entry name" value="PRK14188.1"/>
    <property type="match status" value="1"/>
</dbReference>
<feature type="binding site" evidence="11">
    <location>
        <begin position="171"/>
        <end position="173"/>
    </location>
    <ligand>
        <name>NADP(+)</name>
        <dbReference type="ChEBI" id="CHEBI:58349"/>
    </ligand>
</feature>
<evidence type="ECO:0000259" key="13">
    <source>
        <dbReference type="Pfam" id="PF02882"/>
    </source>
</evidence>
<dbReference type="HAMAP" id="MF_01576">
    <property type="entry name" value="THF_DHG_CYH"/>
    <property type="match status" value="1"/>
</dbReference>
<dbReference type="CDD" id="cd01080">
    <property type="entry name" value="NAD_bind_m-THF_DH_Cyclohyd"/>
    <property type="match status" value="1"/>
</dbReference>
<keyword evidence="4 11" id="KW-0658">Purine biosynthesis</keyword>
<dbReference type="InterPro" id="IPR046346">
    <property type="entry name" value="Aminoacid_DH-like_N_sf"/>
</dbReference>
<dbReference type="Pfam" id="PF00763">
    <property type="entry name" value="THF_DHG_CYH"/>
    <property type="match status" value="1"/>
</dbReference>
<dbReference type="Proteomes" id="UP001500791">
    <property type="component" value="Unassembled WGS sequence"/>
</dbReference>
<dbReference type="SUPFAM" id="SSF51735">
    <property type="entry name" value="NAD(P)-binding Rossmann-fold domains"/>
    <property type="match status" value="1"/>
</dbReference>
<keyword evidence="7 11" id="KW-0560">Oxidoreductase</keyword>
<evidence type="ECO:0000256" key="2">
    <source>
        <dbReference type="ARBA" id="ARBA00022563"/>
    </source>
</evidence>
<evidence type="ECO:0000313" key="15">
    <source>
        <dbReference type="Proteomes" id="UP001500791"/>
    </source>
</evidence>
<keyword evidence="5 11" id="KW-0378">Hydrolase</keyword>
<dbReference type="InterPro" id="IPR020631">
    <property type="entry name" value="THF_DH/CycHdrlase_NAD-bd_dom"/>
</dbReference>
<keyword evidence="3 11" id="KW-0028">Amino-acid biosynthesis</keyword>
<dbReference type="EMBL" id="BAAAEJ010000007">
    <property type="protein sequence ID" value="GAA0393042.1"/>
    <property type="molecule type" value="Genomic_DNA"/>
</dbReference>
<dbReference type="SUPFAM" id="SSF53223">
    <property type="entry name" value="Aminoacid dehydrogenase-like, N-terminal domain"/>
    <property type="match status" value="1"/>
</dbReference>
<feature type="binding site" evidence="11">
    <location>
        <position position="237"/>
    </location>
    <ligand>
        <name>NADP(+)</name>
        <dbReference type="ChEBI" id="CHEBI:58349"/>
    </ligand>
</feature>
<keyword evidence="10 11" id="KW-0511">Multifunctional enzyme</keyword>
<dbReference type="Gene3D" id="3.40.50.720">
    <property type="entry name" value="NAD(P)-binding Rossmann-like Domain"/>
    <property type="match status" value="1"/>
</dbReference>
<evidence type="ECO:0000256" key="4">
    <source>
        <dbReference type="ARBA" id="ARBA00022755"/>
    </source>
</evidence>
<evidence type="ECO:0000256" key="5">
    <source>
        <dbReference type="ARBA" id="ARBA00022801"/>
    </source>
</evidence>
<feature type="domain" description="Tetrahydrofolate dehydrogenase/cyclohydrolase NAD(P)-binding" evidence="13">
    <location>
        <begin position="145"/>
        <end position="296"/>
    </location>
</feature>
<evidence type="ECO:0000256" key="9">
    <source>
        <dbReference type="ARBA" id="ARBA00023167"/>
    </source>
</evidence>
<keyword evidence="15" id="KW-1185">Reference proteome</keyword>
<dbReference type="EC" id="3.5.4.9" evidence="11"/>
<dbReference type="PANTHER" id="PTHR48099">
    <property type="entry name" value="C-1-TETRAHYDROFOLATE SYNTHASE, CYTOPLASMIC-RELATED"/>
    <property type="match status" value="1"/>
</dbReference>
<dbReference type="InterPro" id="IPR000672">
    <property type="entry name" value="THF_DH/CycHdrlase"/>
</dbReference>
<dbReference type="InterPro" id="IPR020867">
    <property type="entry name" value="THF_DH/CycHdrlase_CS"/>
</dbReference>
<proteinExistence type="inferred from homology"/>
<comment type="pathway">
    <text evidence="1 11">One-carbon metabolism; tetrahydrofolate interconversion.</text>
</comment>
<evidence type="ECO:0000313" key="14">
    <source>
        <dbReference type="EMBL" id="GAA0393042.1"/>
    </source>
</evidence>
<dbReference type="PANTHER" id="PTHR48099:SF5">
    <property type="entry name" value="C-1-TETRAHYDROFOLATE SYNTHASE, CYTOPLASMIC"/>
    <property type="match status" value="1"/>
</dbReference>
<dbReference type="PROSITE" id="PS00767">
    <property type="entry name" value="THF_DHG_CYH_2"/>
    <property type="match status" value="1"/>
</dbReference>
<reference evidence="15" key="1">
    <citation type="journal article" date="2019" name="Int. J. Syst. Evol. Microbiol.">
        <title>The Global Catalogue of Microorganisms (GCM) 10K type strain sequencing project: providing services to taxonomists for standard genome sequencing and annotation.</title>
        <authorList>
            <consortium name="The Broad Institute Genomics Platform"/>
            <consortium name="The Broad Institute Genome Sequencing Center for Infectious Disease"/>
            <person name="Wu L."/>
            <person name="Ma J."/>
        </authorList>
    </citation>
    <scope>NUCLEOTIDE SEQUENCE [LARGE SCALE GENOMIC DNA]</scope>
    <source>
        <strain evidence="15">JCM 13476</strain>
    </source>
</reference>
<organism evidence="14 15">
    <name type="scientific">Brevundimonas terrae</name>
    <dbReference type="NCBI Taxonomy" id="363631"/>
    <lineage>
        <taxon>Bacteria</taxon>
        <taxon>Pseudomonadati</taxon>
        <taxon>Pseudomonadota</taxon>
        <taxon>Alphaproteobacteria</taxon>
        <taxon>Caulobacterales</taxon>
        <taxon>Caulobacteraceae</taxon>
        <taxon>Brevundimonas</taxon>
    </lineage>
</organism>
<evidence type="ECO:0000256" key="10">
    <source>
        <dbReference type="ARBA" id="ARBA00023268"/>
    </source>
</evidence>